<feature type="region of interest" description="Disordered" evidence="1">
    <location>
        <begin position="70"/>
        <end position="90"/>
    </location>
</feature>
<organism evidence="2 3">
    <name type="scientific">Fusarium oxysporum f. sp. cubense</name>
    <dbReference type="NCBI Taxonomy" id="61366"/>
    <lineage>
        <taxon>Eukaryota</taxon>
        <taxon>Fungi</taxon>
        <taxon>Dikarya</taxon>
        <taxon>Ascomycota</taxon>
        <taxon>Pezizomycotina</taxon>
        <taxon>Sordariomycetes</taxon>
        <taxon>Hypocreomycetidae</taxon>
        <taxon>Hypocreales</taxon>
        <taxon>Nectriaceae</taxon>
        <taxon>Fusarium</taxon>
        <taxon>Fusarium oxysporum species complex</taxon>
    </lineage>
</organism>
<evidence type="ECO:0000313" key="2">
    <source>
        <dbReference type="EMBL" id="TXC03541.1"/>
    </source>
</evidence>
<dbReference type="Proteomes" id="UP000321331">
    <property type="component" value="Unassembled WGS sequence"/>
</dbReference>
<evidence type="ECO:0000313" key="3">
    <source>
        <dbReference type="Proteomes" id="UP000321331"/>
    </source>
</evidence>
<feature type="non-terminal residue" evidence="2">
    <location>
        <position position="1"/>
    </location>
</feature>
<gene>
    <name evidence="2" type="ORF">FocTR4_00002245</name>
</gene>
<feature type="region of interest" description="Disordered" evidence="1">
    <location>
        <begin position="187"/>
        <end position="235"/>
    </location>
</feature>
<dbReference type="AlphaFoldDB" id="A0A5C6T1E9"/>
<proteinExistence type="predicted"/>
<protein>
    <submittedName>
        <fullName evidence="2">Uncharacterized protein</fullName>
    </submittedName>
</protein>
<accession>A0A5C6T1E9</accession>
<reference evidence="2 3" key="1">
    <citation type="submission" date="2019-07" db="EMBL/GenBank/DDBJ databases">
        <title>The First High-Quality Draft Genome Sequence of the Causal Agent of the Current Panama Disease Epidemic.</title>
        <authorList>
            <person name="Warmington R.J."/>
            <person name="Kay W."/>
            <person name="Jeffries A."/>
            <person name="Bebber D."/>
            <person name="Moore K."/>
            <person name="Studholme D.J."/>
        </authorList>
    </citation>
    <scope>NUCLEOTIDE SEQUENCE [LARGE SCALE GENOMIC DNA]</scope>
    <source>
        <strain evidence="2 3">TR4</strain>
    </source>
</reference>
<dbReference type="EMBL" id="VMNF01000007">
    <property type="protein sequence ID" value="TXC03541.1"/>
    <property type="molecule type" value="Genomic_DNA"/>
</dbReference>
<sequence length="421" mass="45593">SCCLYVRIYFFVCAGSAGRRWANFTYWLGVELEPRAQCMVSCTKLHSVKWFDCVAQSCCLDHTVPTIENHPTTTEVGADNQPPGDGDRGLGKTALAMGGGFLAGSSFRNKFGKHHESHGQQDGLGKMAQSAAIAGAGVVGAKIMGLFGNKQHHQPAPTVQTAAYTHTQTQTHFYPVFVPGPQVSPPPSYYGQHPPGNSGHAHNPTAETVGVVPGIQSFGSPPHQTGGAPMSLQSSSSIGAFQPQTGPPLHIYGAVFADKDVTQIVRSLVTPQQTLQIKGDSLVEQFGDPWPDVERKMFNVLYSYGDRPMELLAADTTTSNIEIKHEAISKKRMEFCQAQPSPIIAVVWGYENALTRARIEQLEKEGELDGTGDTLGAGGFWGWEPKTLVCYYRTNEGDVGIAYCRDGGTIRLPWNPLAKWT</sequence>
<comment type="caution">
    <text evidence="2">The sequence shown here is derived from an EMBL/GenBank/DDBJ whole genome shotgun (WGS) entry which is preliminary data.</text>
</comment>
<evidence type="ECO:0000256" key="1">
    <source>
        <dbReference type="SAM" id="MobiDB-lite"/>
    </source>
</evidence>
<name>A0A5C6T1E9_FUSOC</name>